<dbReference type="EMBL" id="CP036273">
    <property type="protein sequence ID" value="QDU19561.1"/>
    <property type="molecule type" value="Genomic_DNA"/>
</dbReference>
<dbReference type="CDD" id="cd07989">
    <property type="entry name" value="LPLAT_AGPAT-like"/>
    <property type="match status" value="1"/>
</dbReference>
<proteinExistence type="predicted"/>
<dbReference type="GO" id="GO:0016878">
    <property type="term" value="F:acid-thiol ligase activity"/>
    <property type="evidence" value="ECO:0007669"/>
    <property type="project" value="UniProtKB-ARBA"/>
</dbReference>
<dbReference type="SUPFAM" id="SSF56801">
    <property type="entry name" value="Acetyl-CoA synthetase-like"/>
    <property type="match status" value="1"/>
</dbReference>
<dbReference type="InterPro" id="IPR045851">
    <property type="entry name" value="AMP-bd_C_sf"/>
</dbReference>
<dbReference type="KEGG" id="uli:ETAA1_14900"/>
<evidence type="ECO:0000313" key="3">
    <source>
        <dbReference type="Proteomes" id="UP000319576"/>
    </source>
</evidence>
<dbReference type="Gene3D" id="3.40.50.12780">
    <property type="entry name" value="N-terminal domain of ligase-like"/>
    <property type="match status" value="1"/>
</dbReference>
<dbReference type="InterPro" id="IPR020845">
    <property type="entry name" value="AMP-binding_CS"/>
</dbReference>
<sequence>MLSFLAGLVVRLLVRFRAYGRDRVPRRGGVLLVANRIGPLDRLLLRAACPRSVRILPDRGYDVAEVAAALDGGGCVLMFPEGAVSGSGHLRAFGGELDAVLAATTKSVDVVPACLGGLWGGRWSQSPGQHTDAAGVMFGEPLPKATPAADLRLAVEVLRADLALKLSDFTPLVHQGFVRTMVSFRGLFRPAVIDYAAGEKTLTGGKLFVGAICVTSYLRGRVGDAPNVGVWLPTSLGGALANLAIAFLGRASVNLNYTAGAGAVASAARQAGLKVVVTSKRFLMRFPLELPDDIQRIYLEDVLAAVTKGQQTRTFLMALLLPAWVIERFVLGLHRHKTDDVLTIVFSSGSTGEPKGVVLTHRNIASNVDAAVRTIRIEPTDTLMGVLPFFHSFGYTVCLWAPLVAGAAVVYSPDPRAAKDVGAIVKKHAVSILLSTATFLRLYLRRCEPDDFRSIRLLICGAEKLPVKLQDEFHARLGVLPMEGYGCTELSPVVSTNLPAVTVGGETQECNTRGTVGRPVVGVAVRAFTQEEREPLPPGTEGVLCAKGPNVMAGYLHQPEKTKEAVRDGWYNTGDVGLVRADGFIQITGRVSRFAKIGGEMVPLERLEDELHDLYGGTDRVLTVTAVPDEKRGERLVVLVVPEAAGGIGALLGQLRARGLPNLWVPDARDCYTVEALPTLGSGKLDLKRVGELARELAKV</sequence>
<dbReference type="RefSeq" id="WP_145235711.1">
    <property type="nucleotide sequence ID" value="NZ_CP036273.1"/>
</dbReference>
<dbReference type="InterPro" id="IPR050237">
    <property type="entry name" value="ATP-dep_AMP-bd_enzyme"/>
</dbReference>
<dbReference type="Pfam" id="PF00501">
    <property type="entry name" value="AMP-binding"/>
    <property type="match status" value="1"/>
</dbReference>
<organism evidence="2 3">
    <name type="scientific">Urbifossiella limnaea</name>
    <dbReference type="NCBI Taxonomy" id="2528023"/>
    <lineage>
        <taxon>Bacteria</taxon>
        <taxon>Pseudomonadati</taxon>
        <taxon>Planctomycetota</taxon>
        <taxon>Planctomycetia</taxon>
        <taxon>Gemmatales</taxon>
        <taxon>Gemmataceae</taxon>
        <taxon>Urbifossiella</taxon>
    </lineage>
</organism>
<dbReference type="InterPro" id="IPR042099">
    <property type="entry name" value="ANL_N_sf"/>
</dbReference>
<dbReference type="Proteomes" id="UP000319576">
    <property type="component" value="Chromosome"/>
</dbReference>
<dbReference type="Gene3D" id="3.30.300.30">
    <property type="match status" value="1"/>
</dbReference>
<reference evidence="2 3" key="1">
    <citation type="submission" date="2019-02" db="EMBL/GenBank/DDBJ databases">
        <title>Deep-cultivation of Planctomycetes and their phenomic and genomic characterization uncovers novel biology.</title>
        <authorList>
            <person name="Wiegand S."/>
            <person name="Jogler M."/>
            <person name="Boedeker C."/>
            <person name="Pinto D."/>
            <person name="Vollmers J."/>
            <person name="Rivas-Marin E."/>
            <person name="Kohn T."/>
            <person name="Peeters S.H."/>
            <person name="Heuer A."/>
            <person name="Rast P."/>
            <person name="Oberbeckmann S."/>
            <person name="Bunk B."/>
            <person name="Jeske O."/>
            <person name="Meyerdierks A."/>
            <person name="Storesund J.E."/>
            <person name="Kallscheuer N."/>
            <person name="Luecker S."/>
            <person name="Lage O.M."/>
            <person name="Pohl T."/>
            <person name="Merkel B.J."/>
            <person name="Hornburger P."/>
            <person name="Mueller R.-W."/>
            <person name="Bruemmer F."/>
            <person name="Labrenz M."/>
            <person name="Spormann A.M."/>
            <person name="Op den Camp H."/>
            <person name="Overmann J."/>
            <person name="Amann R."/>
            <person name="Jetten M.S.M."/>
            <person name="Mascher T."/>
            <person name="Medema M.H."/>
            <person name="Devos D.P."/>
            <person name="Kaster A.-K."/>
            <person name="Ovreas L."/>
            <person name="Rohde M."/>
            <person name="Galperin M.Y."/>
            <person name="Jogler C."/>
        </authorList>
    </citation>
    <scope>NUCLEOTIDE SEQUENCE [LARGE SCALE GENOMIC DNA]</scope>
    <source>
        <strain evidence="2 3">ETA_A1</strain>
    </source>
</reference>
<dbReference type="AlphaFoldDB" id="A0A517XPX4"/>
<dbReference type="PROSITE" id="PS00455">
    <property type="entry name" value="AMP_BINDING"/>
    <property type="match status" value="1"/>
</dbReference>
<gene>
    <name evidence="2" type="primary">aas_1</name>
    <name evidence="2" type="ORF">ETAA1_14900</name>
</gene>
<protein>
    <submittedName>
        <fullName evidence="2">Bifunctional protein Aas</fullName>
    </submittedName>
</protein>
<dbReference type="PANTHER" id="PTHR43767">
    <property type="entry name" value="LONG-CHAIN-FATTY-ACID--COA LIGASE"/>
    <property type="match status" value="1"/>
</dbReference>
<dbReference type="PANTHER" id="PTHR43767:SF1">
    <property type="entry name" value="NONRIBOSOMAL PEPTIDE SYNTHASE PES1 (EUROFUNG)-RELATED"/>
    <property type="match status" value="1"/>
</dbReference>
<keyword evidence="3" id="KW-1185">Reference proteome</keyword>
<name>A0A517XPX4_9BACT</name>
<evidence type="ECO:0000259" key="1">
    <source>
        <dbReference type="Pfam" id="PF00501"/>
    </source>
</evidence>
<dbReference type="OrthoDB" id="9757771at2"/>
<accession>A0A517XPX4</accession>
<evidence type="ECO:0000313" key="2">
    <source>
        <dbReference type="EMBL" id="QDU19561.1"/>
    </source>
</evidence>
<feature type="domain" description="AMP-dependent synthetase/ligase" evidence="1">
    <location>
        <begin position="189"/>
        <end position="556"/>
    </location>
</feature>
<dbReference type="SUPFAM" id="SSF69593">
    <property type="entry name" value="Glycerol-3-phosphate (1)-acyltransferase"/>
    <property type="match status" value="1"/>
</dbReference>
<dbReference type="InterPro" id="IPR000873">
    <property type="entry name" value="AMP-dep_synth/lig_dom"/>
</dbReference>